<gene>
    <name evidence="1" type="ORF">DWV00_14875</name>
</gene>
<reference evidence="1 2" key="1">
    <citation type="submission" date="2018-08" db="EMBL/GenBank/DDBJ databases">
        <title>Paraburkholderia sp. DHOM06 isolated from forest soil.</title>
        <authorList>
            <person name="Gao Z.-H."/>
            <person name="Qiu L.-H."/>
        </authorList>
    </citation>
    <scope>NUCLEOTIDE SEQUENCE [LARGE SCALE GENOMIC DNA]</scope>
    <source>
        <strain evidence="1 2">DHOM06</strain>
    </source>
</reference>
<name>A0A3D8JZS6_9BURK</name>
<comment type="caution">
    <text evidence="1">The sequence shown here is derived from an EMBL/GenBank/DDBJ whole genome shotgun (WGS) entry which is preliminary data.</text>
</comment>
<dbReference type="EMBL" id="QRGA01000008">
    <property type="protein sequence ID" value="RDU98115.1"/>
    <property type="molecule type" value="Genomic_DNA"/>
</dbReference>
<evidence type="ECO:0000313" key="1">
    <source>
        <dbReference type="EMBL" id="RDU98115.1"/>
    </source>
</evidence>
<accession>A0A3D8JZS6</accession>
<dbReference type="Proteomes" id="UP000256838">
    <property type="component" value="Unassembled WGS sequence"/>
</dbReference>
<sequence length="147" mass="16152">MLTGVLHSPTKQRGINVRSFNSVVAEARLVVNPAETVVRYLEDRGAQVAKQPFSDTADEQFEQALLERHDPLIDLALARWCCHLPTGRALLAANAGDSAHALANSTAPLLNTTVASETWLRRFNVPDDELSGYWVELHKTPKLPPSS</sequence>
<evidence type="ECO:0000313" key="2">
    <source>
        <dbReference type="Proteomes" id="UP000256838"/>
    </source>
</evidence>
<proteinExistence type="predicted"/>
<protein>
    <submittedName>
        <fullName evidence="1">Uncharacterized protein</fullName>
    </submittedName>
</protein>
<organism evidence="1 2">
    <name type="scientific">Trinickia dinghuensis</name>
    <dbReference type="NCBI Taxonomy" id="2291023"/>
    <lineage>
        <taxon>Bacteria</taxon>
        <taxon>Pseudomonadati</taxon>
        <taxon>Pseudomonadota</taxon>
        <taxon>Betaproteobacteria</taxon>
        <taxon>Burkholderiales</taxon>
        <taxon>Burkholderiaceae</taxon>
        <taxon>Trinickia</taxon>
    </lineage>
</organism>
<keyword evidence="2" id="KW-1185">Reference proteome</keyword>
<dbReference type="AlphaFoldDB" id="A0A3D8JZS6"/>